<proteinExistence type="predicted"/>
<keyword evidence="1" id="KW-0378">Hydrolase</keyword>
<dbReference type="PRINTS" id="PR00413">
    <property type="entry name" value="HADHALOGNASE"/>
</dbReference>
<dbReference type="Gene3D" id="1.10.150.240">
    <property type="entry name" value="Putative phosphatase, domain 2"/>
    <property type="match status" value="1"/>
</dbReference>
<dbReference type="Pfam" id="PF00702">
    <property type="entry name" value="Hydrolase"/>
    <property type="match status" value="1"/>
</dbReference>
<dbReference type="AlphaFoldDB" id="A0A518B874"/>
<protein>
    <submittedName>
        <fullName evidence="1">Alpha-D-glucose-1-phosphate phosphatase YihX</fullName>
        <ecNumber evidence="1">3.1.3.-</ecNumber>
    </submittedName>
</protein>
<evidence type="ECO:0000313" key="1">
    <source>
        <dbReference type="EMBL" id="QDU63153.1"/>
    </source>
</evidence>
<dbReference type="Gene3D" id="3.40.50.1000">
    <property type="entry name" value="HAD superfamily/HAD-like"/>
    <property type="match status" value="1"/>
</dbReference>
<evidence type="ECO:0000313" key="2">
    <source>
        <dbReference type="Proteomes" id="UP000317093"/>
    </source>
</evidence>
<organism evidence="1 2">
    <name type="scientific">Kolteria novifilia</name>
    <dbReference type="NCBI Taxonomy" id="2527975"/>
    <lineage>
        <taxon>Bacteria</taxon>
        <taxon>Pseudomonadati</taxon>
        <taxon>Planctomycetota</taxon>
        <taxon>Planctomycetia</taxon>
        <taxon>Kolteriales</taxon>
        <taxon>Kolteriaceae</taxon>
        <taxon>Kolteria</taxon>
    </lineage>
</organism>
<dbReference type="CDD" id="cd02603">
    <property type="entry name" value="HAD_sEH-N_like"/>
    <property type="match status" value="1"/>
</dbReference>
<dbReference type="PANTHER" id="PTHR43611">
    <property type="entry name" value="ALPHA-D-GLUCOSE 1-PHOSPHATE PHOSPHATASE"/>
    <property type="match status" value="1"/>
</dbReference>
<dbReference type="InterPro" id="IPR023198">
    <property type="entry name" value="PGP-like_dom2"/>
</dbReference>
<dbReference type="GO" id="GO:0016787">
    <property type="term" value="F:hydrolase activity"/>
    <property type="evidence" value="ECO:0007669"/>
    <property type="project" value="UniProtKB-KW"/>
</dbReference>
<dbReference type="InterPro" id="IPR036412">
    <property type="entry name" value="HAD-like_sf"/>
</dbReference>
<name>A0A518B874_9BACT</name>
<accession>A0A518B874</accession>
<sequence length="206" mass="22987">MIRTMLFDLGNVMIRFSHEKMFDQVGALCGASGDEASRWFLESPLPGQFERGQVGGGEIHRWIEGMADRRLKREEVKLAISDIFWAVSRMEAIAGHIKQAGLRLVLLSNTCAWHVDFIRERFDVLAPFDDLVLSYEVGAAKPESRIYEVALERIGCVPGECFFVDDKQENIDAACRHGLDAELFTDADAFLQHLAARGLSVGSAPD</sequence>
<dbReference type="EC" id="3.1.3.-" evidence="1"/>
<dbReference type="SFLD" id="SFLDG01129">
    <property type="entry name" value="C1.5:_HAD__Beta-PGM__Phosphata"/>
    <property type="match status" value="1"/>
</dbReference>
<keyword evidence="2" id="KW-1185">Reference proteome</keyword>
<gene>
    <name evidence="1" type="primary">yihX</name>
    <name evidence="1" type="ORF">Pan216_40280</name>
</gene>
<reference evidence="1 2" key="1">
    <citation type="submission" date="2019-02" db="EMBL/GenBank/DDBJ databases">
        <title>Deep-cultivation of Planctomycetes and their phenomic and genomic characterization uncovers novel biology.</title>
        <authorList>
            <person name="Wiegand S."/>
            <person name="Jogler M."/>
            <person name="Boedeker C."/>
            <person name="Pinto D."/>
            <person name="Vollmers J."/>
            <person name="Rivas-Marin E."/>
            <person name="Kohn T."/>
            <person name="Peeters S.H."/>
            <person name="Heuer A."/>
            <person name="Rast P."/>
            <person name="Oberbeckmann S."/>
            <person name="Bunk B."/>
            <person name="Jeske O."/>
            <person name="Meyerdierks A."/>
            <person name="Storesund J.E."/>
            <person name="Kallscheuer N."/>
            <person name="Luecker S."/>
            <person name="Lage O.M."/>
            <person name="Pohl T."/>
            <person name="Merkel B.J."/>
            <person name="Hornburger P."/>
            <person name="Mueller R.-W."/>
            <person name="Bruemmer F."/>
            <person name="Labrenz M."/>
            <person name="Spormann A.M."/>
            <person name="Op den Camp H."/>
            <person name="Overmann J."/>
            <person name="Amann R."/>
            <person name="Jetten M.S.M."/>
            <person name="Mascher T."/>
            <person name="Medema M.H."/>
            <person name="Devos D.P."/>
            <person name="Kaster A.-K."/>
            <person name="Ovreas L."/>
            <person name="Rohde M."/>
            <person name="Galperin M.Y."/>
            <person name="Jogler C."/>
        </authorList>
    </citation>
    <scope>NUCLEOTIDE SEQUENCE [LARGE SCALE GENOMIC DNA]</scope>
    <source>
        <strain evidence="1 2">Pan216</strain>
    </source>
</reference>
<dbReference type="InterPro" id="IPR023214">
    <property type="entry name" value="HAD_sf"/>
</dbReference>
<dbReference type="KEGG" id="knv:Pan216_40280"/>
<dbReference type="NCBIfam" id="TIGR01509">
    <property type="entry name" value="HAD-SF-IA-v3"/>
    <property type="match status" value="1"/>
</dbReference>
<dbReference type="InterPro" id="IPR006439">
    <property type="entry name" value="HAD-SF_hydro_IA"/>
</dbReference>
<dbReference type="SUPFAM" id="SSF56784">
    <property type="entry name" value="HAD-like"/>
    <property type="match status" value="1"/>
</dbReference>
<dbReference type="SFLD" id="SFLDS00003">
    <property type="entry name" value="Haloacid_Dehalogenase"/>
    <property type="match status" value="1"/>
</dbReference>
<dbReference type="EMBL" id="CP036279">
    <property type="protein sequence ID" value="QDU63153.1"/>
    <property type="molecule type" value="Genomic_DNA"/>
</dbReference>
<dbReference type="PANTHER" id="PTHR43611:SF3">
    <property type="entry name" value="FLAVIN MONONUCLEOTIDE HYDROLASE 1, CHLOROPLATIC"/>
    <property type="match status" value="1"/>
</dbReference>
<dbReference type="Proteomes" id="UP000317093">
    <property type="component" value="Chromosome"/>
</dbReference>